<dbReference type="PANTHER" id="PTHR43544">
    <property type="entry name" value="SHORT-CHAIN DEHYDROGENASE/REDUCTASE"/>
    <property type="match status" value="1"/>
</dbReference>
<keyword evidence="3" id="KW-1185">Reference proteome</keyword>
<dbReference type="RefSeq" id="WP_193934705.1">
    <property type="nucleotide sequence ID" value="NZ_CAWPMZ010000136.1"/>
</dbReference>
<comment type="caution">
    <text evidence="2">The sequence shown here is derived from an EMBL/GenBank/DDBJ whole genome shotgun (WGS) entry which is preliminary data.</text>
</comment>
<sequence>MNSEFQGKRALVTGGNKGIGFAICQGLLRAGFEVIIAARSLDKAKTAVQKLPANASVRVVELDVTDDDSIHRAAEQLNQDDLDVLVNNAGVYPDQDTNILNISRSTLQLALNTNTFGAIQVTQAFLPLLQKATQARVINVSSGYGELSGLSAGVPSYCLSKLALNGATIMLAEALQAQGIAVYAMCPGWVKTDMGGKNAPRSPEQGADTAIWLATEASPDLSGKFFRDRQEISY</sequence>
<dbReference type="PRINTS" id="PR00080">
    <property type="entry name" value="SDRFAMILY"/>
</dbReference>
<comment type="similarity">
    <text evidence="1">Belongs to the short-chain dehydrogenases/reductases (SDR) family.</text>
</comment>
<evidence type="ECO:0000313" key="3">
    <source>
        <dbReference type="Proteomes" id="UP000651156"/>
    </source>
</evidence>
<dbReference type="InterPro" id="IPR002347">
    <property type="entry name" value="SDR_fam"/>
</dbReference>
<accession>A0ABR9UYD4</accession>
<dbReference type="EMBL" id="JADEWN010000087">
    <property type="protein sequence ID" value="MBE9193319.1"/>
    <property type="molecule type" value="Genomic_DNA"/>
</dbReference>
<evidence type="ECO:0000256" key="1">
    <source>
        <dbReference type="RuleBase" id="RU000363"/>
    </source>
</evidence>
<dbReference type="SUPFAM" id="SSF51735">
    <property type="entry name" value="NAD(P)-binding Rossmann-fold domains"/>
    <property type="match status" value="1"/>
</dbReference>
<dbReference type="PANTHER" id="PTHR43544:SF32">
    <property type="entry name" value="CHAIN DEHYDROGENASE, PUTATIVE (AFU_ORTHOLOGUE AFUA_5G01530)-RELATED"/>
    <property type="match status" value="1"/>
</dbReference>
<name>A0ABR9UYD4_9CHRO</name>
<dbReference type="Pfam" id="PF00106">
    <property type="entry name" value="adh_short"/>
    <property type="match status" value="1"/>
</dbReference>
<reference evidence="2 3" key="1">
    <citation type="submission" date="2020-10" db="EMBL/GenBank/DDBJ databases">
        <authorList>
            <person name="Castelo-Branco R."/>
            <person name="Eusebio N."/>
            <person name="Adriana R."/>
            <person name="Vieira A."/>
            <person name="Brugerolle De Fraissinette N."/>
            <person name="Rezende De Castro R."/>
            <person name="Schneider M.P."/>
            <person name="Vasconcelos V."/>
            <person name="Leao P.N."/>
        </authorList>
    </citation>
    <scope>NUCLEOTIDE SEQUENCE [LARGE SCALE GENOMIC DNA]</scope>
    <source>
        <strain evidence="2 3">LEGE 06123</strain>
    </source>
</reference>
<evidence type="ECO:0000313" key="2">
    <source>
        <dbReference type="EMBL" id="MBE9193319.1"/>
    </source>
</evidence>
<gene>
    <name evidence="2" type="ORF">IQ230_23845</name>
</gene>
<protein>
    <submittedName>
        <fullName evidence="2">SDR family NAD(P)-dependent oxidoreductase</fullName>
    </submittedName>
</protein>
<dbReference type="Proteomes" id="UP000651156">
    <property type="component" value="Unassembled WGS sequence"/>
</dbReference>
<dbReference type="PRINTS" id="PR00081">
    <property type="entry name" value="GDHRDH"/>
</dbReference>
<dbReference type="InterPro" id="IPR036291">
    <property type="entry name" value="NAD(P)-bd_dom_sf"/>
</dbReference>
<dbReference type="InterPro" id="IPR051468">
    <property type="entry name" value="Fungal_SecMetab_SDRs"/>
</dbReference>
<dbReference type="Gene3D" id="3.40.50.720">
    <property type="entry name" value="NAD(P)-binding Rossmann-like Domain"/>
    <property type="match status" value="1"/>
</dbReference>
<proteinExistence type="inferred from homology"/>
<organism evidence="2 3">
    <name type="scientific">Gloeocapsopsis crepidinum LEGE 06123</name>
    <dbReference type="NCBI Taxonomy" id="588587"/>
    <lineage>
        <taxon>Bacteria</taxon>
        <taxon>Bacillati</taxon>
        <taxon>Cyanobacteriota</taxon>
        <taxon>Cyanophyceae</taxon>
        <taxon>Oscillatoriophycideae</taxon>
        <taxon>Chroococcales</taxon>
        <taxon>Chroococcaceae</taxon>
        <taxon>Gloeocapsopsis</taxon>
    </lineage>
</organism>